<proteinExistence type="predicted"/>
<evidence type="ECO:0000313" key="2">
    <source>
        <dbReference type="EMBL" id="HIR89942.1"/>
    </source>
</evidence>
<reference evidence="2" key="1">
    <citation type="submission" date="2020-10" db="EMBL/GenBank/DDBJ databases">
        <authorList>
            <person name="Gilroy R."/>
        </authorList>
    </citation>
    <scope>NUCLEOTIDE SEQUENCE</scope>
    <source>
        <strain evidence="2">ChiW13-3771</strain>
    </source>
</reference>
<keyword evidence="1" id="KW-0732">Signal</keyword>
<dbReference type="AlphaFoldDB" id="A0A9D1JE71"/>
<protein>
    <recommendedName>
        <fullName evidence="4">DUF5050 domain-containing protein</fullName>
    </recommendedName>
</protein>
<dbReference type="SUPFAM" id="SSF69304">
    <property type="entry name" value="Tricorn protease N-terminal domain"/>
    <property type="match status" value="1"/>
</dbReference>
<gene>
    <name evidence="2" type="ORF">IAC96_13440</name>
</gene>
<dbReference type="Proteomes" id="UP000824201">
    <property type="component" value="Unassembled WGS sequence"/>
</dbReference>
<evidence type="ECO:0000313" key="3">
    <source>
        <dbReference type="Proteomes" id="UP000824201"/>
    </source>
</evidence>
<evidence type="ECO:0008006" key="4">
    <source>
        <dbReference type="Google" id="ProtNLM"/>
    </source>
</evidence>
<comment type="caution">
    <text evidence="2">The sequence shown here is derived from an EMBL/GenBank/DDBJ whole genome shotgun (WGS) entry which is preliminary data.</text>
</comment>
<feature type="chain" id="PRO_5038605154" description="DUF5050 domain-containing protein" evidence="1">
    <location>
        <begin position="25"/>
        <end position="393"/>
    </location>
</feature>
<dbReference type="PROSITE" id="PS51257">
    <property type="entry name" value="PROKAR_LIPOPROTEIN"/>
    <property type="match status" value="1"/>
</dbReference>
<evidence type="ECO:0000256" key="1">
    <source>
        <dbReference type="SAM" id="SignalP"/>
    </source>
</evidence>
<feature type="signal peptide" evidence="1">
    <location>
        <begin position="1"/>
        <end position="24"/>
    </location>
</feature>
<accession>A0A9D1JE71</accession>
<sequence length="393" mass="45134">MRRKMGSLLLVMIFLLSACGNNHSEPAFWDYQRGFMRGWGNMIMETPDGYYFLEGKGIFGEYLVFMDDELKESSIVCSKPECLHENESDGNKENCDAYFFEAKAMNYYDGKIYVLADGRVPDLVSKDAIYELEIDGSNRKQVYLGDGSINTACIHQGNMILYESKYIEGKKNPTVSITKFPVKQPSSVEVLYETSNYEEVTINWLECYQNYCYFILDSFDPDNTSTHGIMINLDTNEVKDLCDIAEHSFSSFVVGKDCLYISDKLEENVEKQTWKRQYYECSLDGEKKRVLTEDDFEALARGAGIIKADDQYVYLQDISYGGNAAPIEEQKYYIYTYDGRLMGTISHKDFSMAAEFISGNDRYLFIREGEAYYKVDKSQLGDGKELVPELILE</sequence>
<name>A0A9D1JE71_9FIRM</name>
<dbReference type="EMBL" id="DVHN01000193">
    <property type="protein sequence ID" value="HIR89942.1"/>
    <property type="molecule type" value="Genomic_DNA"/>
</dbReference>
<organism evidence="2 3">
    <name type="scientific">Candidatus Fimimorpha faecalis</name>
    <dbReference type="NCBI Taxonomy" id="2840824"/>
    <lineage>
        <taxon>Bacteria</taxon>
        <taxon>Bacillati</taxon>
        <taxon>Bacillota</taxon>
        <taxon>Clostridia</taxon>
        <taxon>Eubacteriales</taxon>
        <taxon>Candidatus Fimimorpha</taxon>
    </lineage>
</organism>
<reference evidence="2" key="2">
    <citation type="journal article" date="2021" name="PeerJ">
        <title>Extensive microbial diversity within the chicken gut microbiome revealed by metagenomics and culture.</title>
        <authorList>
            <person name="Gilroy R."/>
            <person name="Ravi A."/>
            <person name="Getino M."/>
            <person name="Pursley I."/>
            <person name="Horton D.L."/>
            <person name="Alikhan N.F."/>
            <person name="Baker D."/>
            <person name="Gharbi K."/>
            <person name="Hall N."/>
            <person name="Watson M."/>
            <person name="Adriaenssens E.M."/>
            <person name="Foster-Nyarko E."/>
            <person name="Jarju S."/>
            <person name="Secka A."/>
            <person name="Antonio M."/>
            <person name="Oren A."/>
            <person name="Chaudhuri R.R."/>
            <person name="La Ragione R."/>
            <person name="Hildebrand F."/>
            <person name="Pallen M.J."/>
        </authorList>
    </citation>
    <scope>NUCLEOTIDE SEQUENCE</scope>
    <source>
        <strain evidence="2">ChiW13-3771</strain>
    </source>
</reference>